<protein>
    <submittedName>
        <fullName evidence="1">Flagellar operon protein</fullName>
    </submittedName>
</protein>
<dbReference type="NCBIfam" id="TIGR02530">
    <property type="entry name" value="flg_new"/>
    <property type="match status" value="1"/>
</dbReference>
<dbReference type="InterPro" id="IPR013367">
    <property type="entry name" value="Flagellar_put"/>
</dbReference>
<accession>A0A2V2ZSM5</accession>
<dbReference type="EMBL" id="QGTW01000008">
    <property type="protein sequence ID" value="PWW27364.1"/>
    <property type="molecule type" value="Genomic_DNA"/>
</dbReference>
<keyword evidence="1" id="KW-0969">Cilium</keyword>
<evidence type="ECO:0000313" key="2">
    <source>
        <dbReference type="Proteomes" id="UP000247150"/>
    </source>
</evidence>
<evidence type="ECO:0000313" key="1">
    <source>
        <dbReference type="EMBL" id="PWW27364.1"/>
    </source>
</evidence>
<gene>
    <name evidence="1" type="ORF">DFO73_108103</name>
</gene>
<dbReference type="RefSeq" id="WP_110065686.1">
    <property type="nucleotide sequence ID" value="NZ_QGTW01000008.1"/>
</dbReference>
<dbReference type="AlphaFoldDB" id="A0A2V2ZSM5"/>
<sequence>MDKFMFRPIHTQPVITQKTNGVHTGKQTQNRFSAHLQTALETDSKLIVSKHAKQRLRQRGIQITDERWQQIETKMQEAKKMGVKESLVLLKDAALIVSAKNNTVITAMDREEAGTQIFTNINGTIILDQ</sequence>
<name>A0A2V2ZSM5_9BACI</name>
<dbReference type="Proteomes" id="UP000247150">
    <property type="component" value="Unassembled WGS sequence"/>
</dbReference>
<organism evidence="1 2">
    <name type="scientific">Cytobacillus oceanisediminis</name>
    <dbReference type="NCBI Taxonomy" id="665099"/>
    <lineage>
        <taxon>Bacteria</taxon>
        <taxon>Bacillati</taxon>
        <taxon>Bacillota</taxon>
        <taxon>Bacilli</taxon>
        <taxon>Bacillales</taxon>
        <taxon>Bacillaceae</taxon>
        <taxon>Cytobacillus</taxon>
    </lineage>
</organism>
<dbReference type="Pfam" id="PF12611">
    <property type="entry name" value="Flagellar_put"/>
    <property type="match status" value="1"/>
</dbReference>
<keyword evidence="1" id="KW-0966">Cell projection</keyword>
<reference evidence="1 2" key="1">
    <citation type="submission" date="2018-05" db="EMBL/GenBank/DDBJ databases">
        <title>Freshwater and sediment microbial communities from various areas in North America, analyzing microbe dynamics in response to fracking.</title>
        <authorList>
            <person name="Lamendella R."/>
        </authorList>
    </citation>
    <scope>NUCLEOTIDE SEQUENCE [LARGE SCALE GENOMIC DNA]</scope>
    <source>
        <strain evidence="1 2">15_TX</strain>
    </source>
</reference>
<dbReference type="OrthoDB" id="165650at2"/>
<keyword evidence="1" id="KW-0282">Flagellum</keyword>
<proteinExistence type="predicted"/>
<comment type="caution">
    <text evidence="1">The sequence shown here is derived from an EMBL/GenBank/DDBJ whole genome shotgun (WGS) entry which is preliminary data.</text>
</comment>